<dbReference type="Proteomes" id="UP000248410">
    <property type="component" value="Chromosome"/>
</dbReference>
<evidence type="ECO:0000313" key="6">
    <source>
        <dbReference type="EMBL" id="AWR96972.1"/>
    </source>
</evidence>
<keyword evidence="7" id="KW-1185">Reference proteome</keyword>
<organism evidence="6 7">
    <name type="scientific">Acidianus sulfidivorans JP7</name>
    <dbReference type="NCBI Taxonomy" id="619593"/>
    <lineage>
        <taxon>Archaea</taxon>
        <taxon>Thermoproteota</taxon>
        <taxon>Thermoprotei</taxon>
        <taxon>Sulfolobales</taxon>
        <taxon>Sulfolobaceae</taxon>
        <taxon>Acidianus</taxon>
    </lineage>
</organism>
<feature type="transmembrane region" description="Helical" evidence="5">
    <location>
        <begin position="296"/>
        <end position="322"/>
    </location>
</feature>
<dbReference type="Gene3D" id="1.20.1740.10">
    <property type="entry name" value="Amino acid/polyamine transporter I"/>
    <property type="match status" value="1"/>
</dbReference>
<evidence type="ECO:0000256" key="3">
    <source>
        <dbReference type="ARBA" id="ARBA00022989"/>
    </source>
</evidence>
<feature type="transmembrane region" description="Helical" evidence="5">
    <location>
        <begin position="20"/>
        <end position="41"/>
    </location>
</feature>
<feature type="transmembrane region" description="Helical" evidence="5">
    <location>
        <begin position="246"/>
        <end position="267"/>
    </location>
</feature>
<feature type="transmembrane region" description="Helical" evidence="5">
    <location>
        <begin position="407"/>
        <end position="428"/>
    </location>
</feature>
<dbReference type="AlphaFoldDB" id="A0A2U9ILS9"/>
<feature type="transmembrane region" description="Helical" evidence="5">
    <location>
        <begin position="214"/>
        <end position="234"/>
    </location>
</feature>
<feature type="transmembrane region" description="Helical" evidence="5">
    <location>
        <begin position="443"/>
        <end position="463"/>
    </location>
</feature>
<evidence type="ECO:0000256" key="5">
    <source>
        <dbReference type="SAM" id="Phobius"/>
    </source>
</evidence>
<name>A0A2U9ILS9_9CREN</name>
<proteinExistence type="predicted"/>
<evidence type="ECO:0000256" key="2">
    <source>
        <dbReference type="ARBA" id="ARBA00022692"/>
    </source>
</evidence>
<keyword evidence="3 5" id="KW-1133">Transmembrane helix</keyword>
<feature type="transmembrane region" description="Helical" evidence="5">
    <location>
        <begin position="172"/>
        <end position="194"/>
    </location>
</feature>
<dbReference type="KEGG" id="asul:DFR86_04960"/>
<feature type="transmembrane region" description="Helical" evidence="5">
    <location>
        <begin position="47"/>
        <end position="69"/>
    </location>
</feature>
<dbReference type="EMBL" id="CP029288">
    <property type="protein sequence ID" value="AWR96972.1"/>
    <property type="molecule type" value="Genomic_DNA"/>
</dbReference>
<reference evidence="6 7" key="1">
    <citation type="submission" date="2018-05" db="EMBL/GenBank/DDBJ databases">
        <title>Complete Genome Sequences of Extremely Thermoacidophilic, Metal-Mobilizing Type-Strain Members of the Archaeal Family Sulfolobaceae: Acidianus brierleyi DSM-1651T, Acidianus sulfidivorans DSM-18786T, Metallosphaera hakonensis DSM-7519T, and Metallosphaera prunae DSM-10039T.</title>
        <authorList>
            <person name="Counts J.A."/>
            <person name="Kelly R.M."/>
        </authorList>
    </citation>
    <scope>NUCLEOTIDE SEQUENCE [LARGE SCALE GENOMIC DNA]</scope>
    <source>
        <strain evidence="6 7">JP7</strain>
    </source>
</reference>
<feature type="transmembrane region" description="Helical" evidence="5">
    <location>
        <begin position="90"/>
        <end position="120"/>
    </location>
</feature>
<evidence type="ECO:0000313" key="7">
    <source>
        <dbReference type="Proteomes" id="UP000248410"/>
    </source>
</evidence>
<dbReference type="PIRSF" id="PIRSF006060">
    <property type="entry name" value="AA_transporter"/>
    <property type="match status" value="1"/>
</dbReference>
<gene>
    <name evidence="6" type="ORF">DFR86_04960</name>
</gene>
<dbReference type="PANTHER" id="PTHR42770">
    <property type="entry name" value="AMINO ACID TRANSPORTER-RELATED"/>
    <property type="match status" value="1"/>
</dbReference>
<accession>A0A2U9ILS9</accession>
<feature type="transmembrane region" description="Helical" evidence="5">
    <location>
        <begin position="147"/>
        <end position="165"/>
    </location>
</feature>
<protein>
    <submittedName>
        <fullName evidence="6">Uncharacterized protein</fullName>
    </submittedName>
</protein>
<evidence type="ECO:0000256" key="4">
    <source>
        <dbReference type="ARBA" id="ARBA00023136"/>
    </source>
</evidence>
<dbReference type="GO" id="GO:0016020">
    <property type="term" value="C:membrane"/>
    <property type="evidence" value="ECO:0007669"/>
    <property type="project" value="UniProtKB-SubCell"/>
</dbReference>
<dbReference type="OrthoDB" id="41965at2157"/>
<dbReference type="PANTHER" id="PTHR42770:SF7">
    <property type="entry name" value="MEMBRANE PROTEIN"/>
    <property type="match status" value="1"/>
</dbReference>
<feature type="transmembrane region" description="Helical" evidence="5">
    <location>
        <begin position="358"/>
        <end position="376"/>
    </location>
</feature>
<feature type="transmembrane region" description="Helical" evidence="5">
    <location>
        <begin position="382"/>
        <end position="400"/>
    </location>
</feature>
<comment type="subcellular location">
    <subcellularLocation>
        <location evidence="1">Membrane</location>
        <topology evidence="1">Multi-pass membrane protein</topology>
    </subcellularLocation>
</comment>
<sequence length="484" mass="54556">MYFARKTSGLLKELSSFDIFMMNLSFMGAIAGISYPLYVAYTLPNASWILATLLGSIMVLPLIVNYYFISIKYNRTSADYVFVSRKLGGFLGTVMAMALYTSFAMGFPVLSMLEIIYVIIPGLQAIGYSFHAQYLINIANEILSNNLYLFITALLFSIVSFLLSLKRIYFKAINYLTIMEIISTVIIIISMIFGTLNKGNVIDTPHYSLNLQSVVLAQIFILSYFAFINAPAYYAGEVKKSKKSMLYGYFGAWFATLLMSILIILTLEFTIGKSYFLQVEINGWNLPIIPNSVLPFAFASISNIPFLVLALFATSISWYLLYAMQNFVMSTRLLFSLSFDRILPDFLSNVKEGMPSNATILSFIVSLFFSFIEIYLGFSISFAIDGLWFIVWSYLIVSIASIKENKIVGILSSLSMVFTAFITIYYGLTNPEFGSLIFAGNTFFDLFTVIIPPIVGIFTYLIAKKYRSKQKIDIDAIFKEIPPE</sequence>
<evidence type="ECO:0000256" key="1">
    <source>
        <dbReference type="ARBA" id="ARBA00004141"/>
    </source>
</evidence>
<keyword evidence="4 5" id="KW-0472">Membrane</keyword>
<keyword evidence="2 5" id="KW-0812">Transmembrane</keyword>
<dbReference type="InterPro" id="IPR050367">
    <property type="entry name" value="APC_superfamily"/>
</dbReference>